<feature type="compositionally biased region" description="Basic and acidic residues" evidence="1">
    <location>
        <begin position="173"/>
        <end position="182"/>
    </location>
</feature>
<dbReference type="AlphaFoldDB" id="A0A4Z2I089"/>
<feature type="compositionally biased region" description="Gly residues" evidence="1">
    <location>
        <begin position="186"/>
        <end position="197"/>
    </location>
</feature>
<dbReference type="EMBL" id="SRLO01000156">
    <property type="protein sequence ID" value="TNN71005.1"/>
    <property type="molecule type" value="Genomic_DNA"/>
</dbReference>
<name>A0A4Z2I089_9TELE</name>
<feature type="compositionally biased region" description="Basic and acidic residues" evidence="1">
    <location>
        <begin position="147"/>
        <end position="157"/>
    </location>
</feature>
<evidence type="ECO:0000313" key="2">
    <source>
        <dbReference type="EMBL" id="TNN71005.1"/>
    </source>
</evidence>
<dbReference type="Proteomes" id="UP000314294">
    <property type="component" value="Unassembled WGS sequence"/>
</dbReference>
<organism evidence="2 3">
    <name type="scientific">Liparis tanakae</name>
    <name type="common">Tanaka's snailfish</name>
    <dbReference type="NCBI Taxonomy" id="230148"/>
    <lineage>
        <taxon>Eukaryota</taxon>
        <taxon>Metazoa</taxon>
        <taxon>Chordata</taxon>
        <taxon>Craniata</taxon>
        <taxon>Vertebrata</taxon>
        <taxon>Euteleostomi</taxon>
        <taxon>Actinopterygii</taxon>
        <taxon>Neopterygii</taxon>
        <taxon>Teleostei</taxon>
        <taxon>Neoteleostei</taxon>
        <taxon>Acanthomorphata</taxon>
        <taxon>Eupercaria</taxon>
        <taxon>Perciformes</taxon>
        <taxon>Cottioidei</taxon>
        <taxon>Cottales</taxon>
        <taxon>Liparidae</taxon>
        <taxon>Liparis</taxon>
    </lineage>
</organism>
<evidence type="ECO:0000256" key="1">
    <source>
        <dbReference type="SAM" id="MobiDB-lite"/>
    </source>
</evidence>
<sequence>MPRSEKEAVRYVKDSCSIYPVILRSGPHRARCRKWSFYDGHSQPGNNGEEFYICRINSSVMKQALSSSSASAAHSPLAPLSVSPTDHRRRCQITKETWQAANKSRVWRESDVGVAKLASTSPGASRGAPGVIGPAQACQQDLPHTQSHREHGREKRGGGLIGRSERSRRRRRRDGEGDREVAGSDGMRGGKGRGGGGKHFECSVEMGDVHWSLGFIVPESLEVEVAMAAHGSPTSGGRSGGVVKRGHNERLKGRLEKGREGRMSGMRIREGNSKRPGIDACPDDVRAETEHIKGRVQGIFPTR</sequence>
<reference evidence="2 3" key="1">
    <citation type="submission" date="2019-03" db="EMBL/GenBank/DDBJ databases">
        <title>First draft genome of Liparis tanakae, snailfish: a comprehensive survey of snailfish specific genes.</title>
        <authorList>
            <person name="Kim W."/>
            <person name="Song I."/>
            <person name="Jeong J.-H."/>
            <person name="Kim D."/>
            <person name="Kim S."/>
            <person name="Ryu S."/>
            <person name="Song J.Y."/>
            <person name="Lee S.K."/>
        </authorList>
    </citation>
    <scope>NUCLEOTIDE SEQUENCE [LARGE SCALE GENOMIC DNA]</scope>
    <source>
        <tissue evidence="2">Muscle</tissue>
    </source>
</reference>
<feature type="compositionally biased region" description="Low complexity" evidence="1">
    <location>
        <begin position="69"/>
        <end position="84"/>
    </location>
</feature>
<feature type="region of interest" description="Disordered" evidence="1">
    <location>
        <begin position="69"/>
        <end position="88"/>
    </location>
</feature>
<keyword evidence="3" id="KW-1185">Reference proteome</keyword>
<gene>
    <name evidence="2" type="ORF">EYF80_018821</name>
</gene>
<proteinExistence type="predicted"/>
<comment type="caution">
    <text evidence="2">The sequence shown here is derived from an EMBL/GenBank/DDBJ whole genome shotgun (WGS) entry which is preliminary data.</text>
</comment>
<accession>A0A4Z2I089</accession>
<feature type="region of interest" description="Disordered" evidence="1">
    <location>
        <begin position="142"/>
        <end position="199"/>
    </location>
</feature>
<protein>
    <submittedName>
        <fullName evidence="2">Uncharacterized protein</fullName>
    </submittedName>
</protein>
<evidence type="ECO:0000313" key="3">
    <source>
        <dbReference type="Proteomes" id="UP000314294"/>
    </source>
</evidence>